<keyword evidence="1" id="KW-1133">Transmembrane helix</keyword>
<keyword evidence="1" id="KW-0472">Membrane</keyword>
<feature type="transmembrane region" description="Helical" evidence="1">
    <location>
        <begin position="152"/>
        <end position="169"/>
    </location>
</feature>
<name>A0A8H3A0E6_9AGAM</name>
<evidence type="ECO:0000256" key="1">
    <source>
        <dbReference type="SAM" id="Phobius"/>
    </source>
</evidence>
<evidence type="ECO:0000313" key="2">
    <source>
        <dbReference type="EMBL" id="CAE6366446.1"/>
    </source>
</evidence>
<accession>A0A8H3A0E6</accession>
<protein>
    <submittedName>
        <fullName evidence="2">Uncharacterized protein</fullName>
    </submittedName>
</protein>
<dbReference type="AlphaFoldDB" id="A0A8H3A0E6"/>
<feature type="transmembrane region" description="Helical" evidence="1">
    <location>
        <begin position="83"/>
        <end position="100"/>
    </location>
</feature>
<feature type="transmembrane region" description="Helical" evidence="1">
    <location>
        <begin position="205"/>
        <end position="230"/>
    </location>
</feature>
<gene>
    <name evidence="2" type="ORF">RDB_LOCUS22678</name>
</gene>
<feature type="transmembrane region" description="Helical" evidence="1">
    <location>
        <begin position="175"/>
        <end position="193"/>
    </location>
</feature>
<reference evidence="2" key="1">
    <citation type="submission" date="2021-01" db="EMBL/GenBank/DDBJ databases">
        <authorList>
            <person name="Kaushik A."/>
        </authorList>
    </citation>
    <scope>NUCLEOTIDE SEQUENCE</scope>
    <source>
        <strain evidence="2">AG1-1C</strain>
    </source>
</reference>
<keyword evidence="1" id="KW-0812">Transmembrane</keyword>
<comment type="caution">
    <text evidence="2">The sequence shown here is derived from an EMBL/GenBank/DDBJ whole genome shotgun (WGS) entry which is preliminary data.</text>
</comment>
<feature type="transmembrane region" description="Helical" evidence="1">
    <location>
        <begin position="12"/>
        <end position="32"/>
    </location>
</feature>
<sequence length="258" mass="27843">MVSTLPIRTNRPISLGFQVLWYIGCILTLGYASKYSRRIEEWQVYDPSLYDEKYRAYSLPIDTKWLGLESSKRAKQQKEWDRLMVPFSIITATSAAALAIPGPLNLHWLTAAFYTTAFGLSLEGLLLTTYLTVFGSSSSPETIGRLANGKGFLRGTVGPVAIVTALPVAMVTYAALFLLGGLIVMTCAAGNGAGISERQVAFRAIVLFPVCIMMLCLVVAVVGCEVFIWMESKYAQPGDVEGSGGLPCSVEKGADGSC</sequence>
<dbReference type="EMBL" id="CAJMWS010000111">
    <property type="protein sequence ID" value="CAE6366446.1"/>
    <property type="molecule type" value="Genomic_DNA"/>
</dbReference>
<evidence type="ECO:0000313" key="3">
    <source>
        <dbReference type="Proteomes" id="UP000663846"/>
    </source>
</evidence>
<dbReference type="Proteomes" id="UP000663846">
    <property type="component" value="Unassembled WGS sequence"/>
</dbReference>
<feature type="transmembrane region" description="Helical" evidence="1">
    <location>
        <begin position="106"/>
        <end position="131"/>
    </location>
</feature>
<organism evidence="2 3">
    <name type="scientific">Rhizoctonia solani</name>
    <dbReference type="NCBI Taxonomy" id="456999"/>
    <lineage>
        <taxon>Eukaryota</taxon>
        <taxon>Fungi</taxon>
        <taxon>Dikarya</taxon>
        <taxon>Basidiomycota</taxon>
        <taxon>Agaricomycotina</taxon>
        <taxon>Agaricomycetes</taxon>
        <taxon>Cantharellales</taxon>
        <taxon>Ceratobasidiaceae</taxon>
        <taxon>Rhizoctonia</taxon>
    </lineage>
</organism>
<proteinExistence type="predicted"/>